<gene>
    <name evidence="1" type="ORF">ElyMa_005411700</name>
</gene>
<organism evidence="1 2">
    <name type="scientific">Elysia marginata</name>
    <dbReference type="NCBI Taxonomy" id="1093978"/>
    <lineage>
        <taxon>Eukaryota</taxon>
        <taxon>Metazoa</taxon>
        <taxon>Spiralia</taxon>
        <taxon>Lophotrochozoa</taxon>
        <taxon>Mollusca</taxon>
        <taxon>Gastropoda</taxon>
        <taxon>Heterobranchia</taxon>
        <taxon>Euthyneura</taxon>
        <taxon>Panpulmonata</taxon>
        <taxon>Sacoglossa</taxon>
        <taxon>Placobranchoidea</taxon>
        <taxon>Plakobranchidae</taxon>
        <taxon>Elysia</taxon>
    </lineage>
</organism>
<proteinExistence type="predicted"/>
<keyword evidence="2" id="KW-1185">Reference proteome</keyword>
<sequence>MLATLTSMLSGHYSNFDQYQRDQANNVSAPDKHLWLQFYYTLVEVPVLGPSAAVYYEQFMNNASTPSRQQILAFTQKMETQVQMTSYNIVNATRFSSAPEDIAEFKKLNLSELSNRPECDALWEELEDDVFTSFLATPLQCTFTFFGQLVRPEGSRNLTCLGMTFKETFVSLNGSNVVSGTNRPYHLQKTKDSCQEVTTPMISDANRTTRYGLFMLAFPTIAISAMTPS</sequence>
<dbReference type="AlphaFoldDB" id="A0AAV4EHQ4"/>
<dbReference type="Gene3D" id="2.40.128.590">
    <property type="entry name" value="CpcT/CpeT domain"/>
    <property type="match status" value="1"/>
</dbReference>
<dbReference type="InterPro" id="IPR010404">
    <property type="entry name" value="CpcT/CpeT"/>
</dbReference>
<evidence type="ECO:0000313" key="1">
    <source>
        <dbReference type="EMBL" id="GFR60623.1"/>
    </source>
</evidence>
<dbReference type="Pfam" id="PF06206">
    <property type="entry name" value="CpeT"/>
    <property type="match status" value="1"/>
</dbReference>
<protein>
    <recommendedName>
        <fullName evidence="3">Peptidase M13 C-terminal domain-containing protein</fullName>
    </recommendedName>
</protein>
<dbReference type="Proteomes" id="UP000762676">
    <property type="component" value="Unassembled WGS sequence"/>
</dbReference>
<dbReference type="InterPro" id="IPR038672">
    <property type="entry name" value="CpcT/CpeT_sf"/>
</dbReference>
<dbReference type="CDD" id="cd16338">
    <property type="entry name" value="CpcT"/>
    <property type="match status" value="1"/>
</dbReference>
<name>A0AAV4EHQ4_9GAST</name>
<accession>A0AAV4EHQ4</accession>
<evidence type="ECO:0000313" key="2">
    <source>
        <dbReference type="Proteomes" id="UP000762676"/>
    </source>
</evidence>
<evidence type="ECO:0008006" key="3">
    <source>
        <dbReference type="Google" id="ProtNLM"/>
    </source>
</evidence>
<dbReference type="EMBL" id="BMAT01010781">
    <property type="protein sequence ID" value="GFR60623.1"/>
    <property type="molecule type" value="Genomic_DNA"/>
</dbReference>
<comment type="caution">
    <text evidence="1">The sequence shown here is derived from an EMBL/GenBank/DDBJ whole genome shotgun (WGS) entry which is preliminary data.</text>
</comment>
<dbReference type="GO" id="GO:0016829">
    <property type="term" value="F:lyase activity"/>
    <property type="evidence" value="ECO:0007669"/>
    <property type="project" value="InterPro"/>
</dbReference>
<reference evidence="1 2" key="1">
    <citation type="journal article" date="2021" name="Elife">
        <title>Chloroplast acquisition without the gene transfer in kleptoplastic sea slugs, Plakobranchus ocellatus.</title>
        <authorList>
            <person name="Maeda T."/>
            <person name="Takahashi S."/>
            <person name="Yoshida T."/>
            <person name="Shimamura S."/>
            <person name="Takaki Y."/>
            <person name="Nagai Y."/>
            <person name="Toyoda A."/>
            <person name="Suzuki Y."/>
            <person name="Arimoto A."/>
            <person name="Ishii H."/>
            <person name="Satoh N."/>
            <person name="Nishiyama T."/>
            <person name="Hasebe M."/>
            <person name="Maruyama T."/>
            <person name="Minagawa J."/>
            <person name="Obokata J."/>
            <person name="Shigenobu S."/>
        </authorList>
    </citation>
    <scope>NUCLEOTIDE SEQUENCE [LARGE SCALE GENOMIC DNA]</scope>
</reference>